<gene>
    <name evidence="3" type="ORF">B0I24_101373</name>
    <name evidence="4" type="ORF">CWE07_01805</name>
</gene>
<name>A0A327XBT8_9GAMM</name>
<dbReference type="EMBL" id="PIPK01000001">
    <property type="protein sequence ID" value="RUO28563.1"/>
    <property type="molecule type" value="Genomic_DNA"/>
</dbReference>
<evidence type="ECO:0000313" key="3">
    <source>
        <dbReference type="EMBL" id="RAK01746.1"/>
    </source>
</evidence>
<evidence type="ECO:0000313" key="6">
    <source>
        <dbReference type="Proteomes" id="UP000287865"/>
    </source>
</evidence>
<dbReference type="InterPro" id="IPR002541">
    <property type="entry name" value="Cyt_c_assembly"/>
</dbReference>
<dbReference type="EMBL" id="QLMD01000001">
    <property type="protein sequence ID" value="RAK01746.1"/>
    <property type="molecule type" value="Genomic_DNA"/>
</dbReference>
<feature type="transmembrane region" description="Helical" evidence="1">
    <location>
        <begin position="93"/>
        <end position="111"/>
    </location>
</feature>
<feature type="transmembrane region" description="Helical" evidence="1">
    <location>
        <begin position="35"/>
        <end position="55"/>
    </location>
</feature>
<dbReference type="Proteomes" id="UP000249203">
    <property type="component" value="Unassembled WGS sequence"/>
</dbReference>
<dbReference type="Pfam" id="PF01578">
    <property type="entry name" value="Cytochrom_C_asm"/>
    <property type="match status" value="1"/>
</dbReference>
<feature type="transmembrane region" description="Helical" evidence="1">
    <location>
        <begin position="236"/>
        <end position="254"/>
    </location>
</feature>
<dbReference type="AlphaFoldDB" id="A0A327XBT8"/>
<sequence>MITILLVLSLLGYAAAAAFTGQRFANREPWGQRRIMLSGGFAILAQFAAAILILDSTGYARFNMASTLLIIAVLLAVFNYLRGSRPEAMLLRPVIYTFAMLSSLIALLTPLDAGHPITVNPGVTVHVGLSLLAFSILALAALYSIQLLYVNRLLKQRKAKALSANLPPLMTVENYFFKLLTIGTAVLTLAIASGFLFLENMFASGQLHKTILSIAAWLTFNGILIVHYWRGVRGKPAVIITLIASFILILAYYGSRFVRDVILS</sequence>
<feature type="transmembrane region" description="Helical" evidence="1">
    <location>
        <begin position="123"/>
        <end position="145"/>
    </location>
</feature>
<dbReference type="Proteomes" id="UP000287865">
    <property type="component" value="Unassembled WGS sequence"/>
</dbReference>
<feature type="transmembrane region" description="Helical" evidence="1">
    <location>
        <begin position="175"/>
        <end position="198"/>
    </location>
</feature>
<proteinExistence type="predicted"/>
<dbReference type="GO" id="GO:0020037">
    <property type="term" value="F:heme binding"/>
    <property type="evidence" value="ECO:0007669"/>
    <property type="project" value="InterPro"/>
</dbReference>
<dbReference type="InterPro" id="IPR052372">
    <property type="entry name" value="YpjD/HemX"/>
</dbReference>
<evidence type="ECO:0000256" key="1">
    <source>
        <dbReference type="SAM" id="Phobius"/>
    </source>
</evidence>
<dbReference type="PANTHER" id="PTHR38034">
    <property type="entry name" value="INNER MEMBRANE PROTEIN YPJD"/>
    <property type="match status" value="1"/>
</dbReference>
<dbReference type="GO" id="GO:0005886">
    <property type="term" value="C:plasma membrane"/>
    <property type="evidence" value="ECO:0007669"/>
    <property type="project" value="TreeGrafter"/>
</dbReference>
<accession>A0A327XBT8</accession>
<comment type="caution">
    <text evidence="3">The sequence shown here is derived from an EMBL/GenBank/DDBJ whole genome shotgun (WGS) entry which is preliminary data.</text>
</comment>
<dbReference type="RefSeq" id="WP_111568218.1">
    <property type="nucleotide sequence ID" value="NZ_PIPK01000001.1"/>
</dbReference>
<feature type="transmembrane region" description="Helical" evidence="1">
    <location>
        <begin position="210"/>
        <end position="230"/>
    </location>
</feature>
<protein>
    <submittedName>
        <fullName evidence="4">ABC transporter permease</fullName>
    </submittedName>
    <submittedName>
        <fullName evidence="3">ABC-type uncharacterized transport system permease subunit</fullName>
    </submittedName>
</protein>
<dbReference type="OrthoDB" id="9780793at2"/>
<keyword evidence="1" id="KW-0472">Membrane</keyword>
<evidence type="ECO:0000313" key="4">
    <source>
        <dbReference type="EMBL" id="RUO28563.1"/>
    </source>
</evidence>
<reference evidence="4 6" key="1">
    <citation type="journal article" date="2018" name="Front. Microbiol.">
        <title>Genome-Based Analysis Reveals the Taxonomy and Diversity of the Family Idiomarinaceae.</title>
        <authorList>
            <person name="Liu Y."/>
            <person name="Lai Q."/>
            <person name="Shao Z."/>
        </authorList>
    </citation>
    <scope>NUCLEOTIDE SEQUENCE [LARGE SCALE GENOMIC DNA]</scope>
    <source>
        <strain evidence="4 6">CF12-14</strain>
    </source>
</reference>
<dbReference type="GO" id="GO:0017004">
    <property type="term" value="P:cytochrome complex assembly"/>
    <property type="evidence" value="ECO:0007669"/>
    <property type="project" value="InterPro"/>
</dbReference>
<keyword evidence="1" id="KW-0812">Transmembrane</keyword>
<feature type="transmembrane region" description="Helical" evidence="1">
    <location>
        <begin position="62"/>
        <end position="81"/>
    </location>
</feature>
<keyword evidence="6" id="KW-1185">Reference proteome</keyword>
<reference evidence="3 5" key="2">
    <citation type="submission" date="2018-06" db="EMBL/GenBank/DDBJ databases">
        <title>Genomic Encyclopedia of Type Strains, Phase III (KMG-III): the genomes of soil and plant-associated and newly described type strains.</title>
        <authorList>
            <person name="Whitman W."/>
        </authorList>
    </citation>
    <scope>NUCLEOTIDE SEQUENCE [LARGE SCALE GENOMIC DNA]</scope>
    <source>
        <strain evidence="3 5">CGMCC 1.15366</strain>
    </source>
</reference>
<evidence type="ECO:0000313" key="5">
    <source>
        <dbReference type="Proteomes" id="UP000249203"/>
    </source>
</evidence>
<dbReference type="PANTHER" id="PTHR38034:SF1">
    <property type="entry name" value="INNER MEMBRANE PROTEIN YPJD"/>
    <property type="match status" value="1"/>
</dbReference>
<keyword evidence="1" id="KW-1133">Transmembrane helix</keyword>
<feature type="domain" description="Cytochrome c assembly protein" evidence="2">
    <location>
        <begin position="67"/>
        <end position="261"/>
    </location>
</feature>
<evidence type="ECO:0000259" key="2">
    <source>
        <dbReference type="Pfam" id="PF01578"/>
    </source>
</evidence>
<organism evidence="3 5">
    <name type="scientific">Aliidiomarina maris</name>
    <dbReference type="NCBI Taxonomy" id="531312"/>
    <lineage>
        <taxon>Bacteria</taxon>
        <taxon>Pseudomonadati</taxon>
        <taxon>Pseudomonadota</taxon>
        <taxon>Gammaproteobacteria</taxon>
        <taxon>Alteromonadales</taxon>
        <taxon>Idiomarinaceae</taxon>
        <taxon>Aliidiomarina</taxon>
    </lineage>
</organism>